<accession>A0A2T3J2P0</accession>
<dbReference type="RefSeq" id="WP_107346901.1">
    <property type="nucleotide sequence ID" value="NZ_PYMH01000001.1"/>
</dbReference>
<organism evidence="1 2">
    <name type="scientific">Photobacterium lutimaris</name>
    <dbReference type="NCBI Taxonomy" id="388278"/>
    <lineage>
        <taxon>Bacteria</taxon>
        <taxon>Pseudomonadati</taxon>
        <taxon>Pseudomonadota</taxon>
        <taxon>Gammaproteobacteria</taxon>
        <taxon>Vibrionales</taxon>
        <taxon>Vibrionaceae</taxon>
        <taxon>Photobacterium</taxon>
    </lineage>
</organism>
<reference evidence="1 2" key="1">
    <citation type="submission" date="2018-03" db="EMBL/GenBank/DDBJ databases">
        <title>Whole genome sequencing of Histamine producing bacteria.</title>
        <authorList>
            <person name="Butler K."/>
        </authorList>
    </citation>
    <scope>NUCLEOTIDE SEQUENCE [LARGE SCALE GENOMIC DNA]</scope>
    <source>
        <strain evidence="1 2">JCM 13586</strain>
    </source>
</reference>
<dbReference type="Proteomes" id="UP000241222">
    <property type="component" value="Unassembled WGS sequence"/>
</dbReference>
<dbReference type="EMBL" id="PYMH01000001">
    <property type="protein sequence ID" value="PSU35545.1"/>
    <property type="molecule type" value="Genomic_DNA"/>
</dbReference>
<protein>
    <recommendedName>
        <fullName evidence="3">VCBS repeat-containing protein</fullName>
    </recommendedName>
</protein>
<dbReference type="AlphaFoldDB" id="A0A2T3J2P0"/>
<proteinExistence type="predicted"/>
<evidence type="ECO:0000313" key="2">
    <source>
        <dbReference type="Proteomes" id="UP000241222"/>
    </source>
</evidence>
<dbReference type="InterPro" id="IPR028994">
    <property type="entry name" value="Integrin_alpha_N"/>
</dbReference>
<name>A0A2T3J2P0_9GAMM</name>
<dbReference type="OrthoDB" id="5915738at2"/>
<dbReference type="SUPFAM" id="SSF69318">
    <property type="entry name" value="Integrin alpha N-terminal domain"/>
    <property type="match status" value="1"/>
</dbReference>
<keyword evidence="2" id="KW-1185">Reference proteome</keyword>
<sequence>MWGDSFRATEWTPANSQVYLADVNGSGTADIVAFKGSEVYVAESKNKRFDKKTVWASNFLPKHAQGWDNEMTRLVGDGDGMADLIAVTTDGVYVSKSNGKYFEEMQLWGEDFSTDNGWNASIHDFVAIDVNNNGLDSIIEDDDSGAFSVMN</sequence>
<gene>
    <name evidence="1" type="ORF">C9I99_00555</name>
</gene>
<evidence type="ECO:0000313" key="1">
    <source>
        <dbReference type="EMBL" id="PSU35545.1"/>
    </source>
</evidence>
<evidence type="ECO:0008006" key="3">
    <source>
        <dbReference type="Google" id="ProtNLM"/>
    </source>
</evidence>
<comment type="caution">
    <text evidence="1">The sequence shown here is derived from an EMBL/GenBank/DDBJ whole genome shotgun (WGS) entry which is preliminary data.</text>
</comment>